<dbReference type="Proteomes" id="UP000319349">
    <property type="component" value="Chromosome"/>
</dbReference>
<organism evidence="2 3">
    <name type="scientific">Xanthomonas cerealis pv. cerealis</name>
    <dbReference type="NCBI Taxonomy" id="152263"/>
    <lineage>
        <taxon>Bacteria</taxon>
        <taxon>Pseudomonadati</taxon>
        <taxon>Pseudomonadota</taxon>
        <taxon>Gammaproteobacteria</taxon>
        <taxon>Lysobacterales</taxon>
        <taxon>Lysobacteraceae</taxon>
        <taxon>Xanthomonas</taxon>
        <taxon>Xanthomonas translucens group</taxon>
        <taxon>Xanthomonas cerealis</taxon>
    </lineage>
</organism>
<dbReference type="RefSeq" id="WP_081044719.1">
    <property type="nucleotide sequence ID" value="NZ_CP038228.1"/>
</dbReference>
<dbReference type="AlphaFoldDB" id="A0A514E9N7"/>
<evidence type="ECO:0000256" key="1">
    <source>
        <dbReference type="SAM" id="MobiDB-lite"/>
    </source>
</evidence>
<gene>
    <name evidence="2" type="ORF">E4A48_02790</name>
</gene>
<dbReference type="Pfam" id="PF05488">
    <property type="entry name" value="PAAR_motif"/>
    <property type="match status" value="1"/>
</dbReference>
<sequence length="188" mass="19794">MPGPIRLNDPTTSCGSVVSSKLGAFATIDGKPIIVRGDMAACPLHNGVFPFVEADDSTTFEGFGVVLEGHKLACGCSAISTVSLAFDVTPTSLQSLGSSSRAKEKLKNAGSIGADLAAECVKDSGPFSGRFRLLDESTGQPVVERSIVLETASGRRIECVTDDDGYTPWIESEEEEGMSMRLNKEDTA</sequence>
<dbReference type="CDD" id="cd14744">
    <property type="entry name" value="PAAR_CT_2"/>
    <property type="match status" value="1"/>
</dbReference>
<feature type="compositionally biased region" description="Acidic residues" evidence="1">
    <location>
        <begin position="165"/>
        <end position="177"/>
    </location>
</feature>
<protein>
    <submittedName>
        <fullName evidence="2">PAAR domain-containing protein</fullName>
    </submittedName>
</protein>
<dbReference type="InterPro" id="IPR008727">
    <property type="entry name" value="PAAR_motif"/>
</dbReference>
<feature type="region of interest" description="Disordered" evidence="1">
    <location>
        <begin position="165"/>
        <end position="188"/>
    </location>
</feature>
<name>A0A514E9N7_9XANT</name>
<accession>A0A514E9N7</accession>
<dbReference type="EMBL" id="CP038228">
    <property type="protein sequence ID" value="QDI02764.1"/>
    <property type="molecule type" value="Genomic_DNA"/>
</dbReference>
<reference evidence="2 3" key="1">
    <citation type="submission" date="2019-03" db="EMBL/GenBank/DDBJ databases">
        <title>Tal1 in Xanthomonas translucens pv. cerealis Contributes to Virulence in Bacterial Leaf Streak of Wheat.</title>
        <authorList>
            <person name="Shah S.M.A."/>
            <person name="Haq F."/>
            <person name="Ma W."/>
            <person name="Xu X."/>
            <person name="Wang S."/>
            <person name="Xu Z."/>
            <person name="Zou L."/>
            <person name="Zhu B."/>
            <person name="Chen G."/>
        </authorList>
    </citation>
    <scope>NUCLEOTIDE SEQUENCE [LARGE SCALE GENOMIC DNA]</scope>
    <source>
        <strain evidence="2 3">01</strain>
    </source>
</reference>
<keyword evidence="3" id="KW-1185">Reference proteome</keyword>
<evidence type="ECO:0000313" key="2">
    <source>
        <dbReference type="EMBL" id="QDI02764.1"/>
    </source>
</evidence>
<evidence type="ECO:0000313" key="3">
    <source>
        <dbReference type="Proteomes" id="UP000319349"/>
    </source>
</evidence>
<proteinExistence type="predicted"/>